<dbReference type="GO" id="GO:0007005">
    <property type="term" value="P:mitochondrion organization"/>
    <property type="evidence" value="ECO:0007669"/>
    <property type="project" value="TreeGrafter"/>
</dbReference>
<keyword evidence="4" id="KW-1185">Reference proteome</keyword>
<evidence type="ECO:0008006" key="5">
    <source>
        <dbReference type="Google" id="ProtNLM"/>
    </source>
</evidence>
<sequence>MDLLPKTLNALSRRLKLSSKKEVKTLAKLPAPRTSDLSLVANQLYKLKDVGGLSLMIDAVNKERSCTGRGLAYENFDVKDLYGLRLRVHLLKSEHLMVMSRFLKDSFVGSDSKVGDTQQPTRSMCWSVLLASGRSGRGMDARRFFDKLGPTFGLDVKPADVAVLLRSVLASGDEVGAIDILSQIPLADLPRYDKVCEDVVRAYGCAFGSEEAIHMALEMLKLGWRMSPKVADELLRVCASSGDHEGAQSVWERMEFAGVPPAEESVVYYSESITLGGLEPEEVANRVLGTGKAHEMSVLPSAIASGIGRARLAAGDPQAALDVLLPAIEEDPLPMAVASAVRAYGALQDEINARRLHDIRPDSPLVAKALIVAMAECGEEGKALMLARQYTSKKPLDLELVGLLMQHAGSKEPWMERRVWQQLRLPFTRDCAIAFRGLLLGTSRTGDLDRAVKAATDMIERCGAIPSQRLLASAVANCPNPSELAEKLLENGIPITAKVFNAVLDLQDTRQGVEQVLSDMDRLEVDRDADTFAILVRLETDNGNLEKAMEILEEVETKGIIGPAPYTAVMELLAVNGLVEECWNVILRMDRARIEADPSSYRALARAVMEEGSFTPEQAIEFFRASIARDGVILDPEVIFAEMKKISLATGVDRDLRVELEIDEERELTPAERIEQLRDIAPRRDVDILKRNYSNPEVVVINQQRMLGVRSKAFQQHIDGQTPDDTDLDQRGSGMDSAGKSSENHAYEDRG</sequence>
<organism evidence="3 4">
    <name type="scientific">Rhodosorus marinus</name>
    <dbReference type="NCBI Taxonomy" id="101924"/>
    <lineage>
        <taxon>Eukaryota</taxon>
        <taxon>Rhodophyta</taxon>
        <taxon>Stylonematophyceae</taxon>
        <taxon>Stylonematales</taxon>
        <taxon>Stylonemataceae</taxon>
        <taxon>Rhodosorus</taxon>
    </lineage>
</organism>
<dbReference type="InterPro" id="IPR051114">
    <property type="entry name" value="Mito_RNA_Proc_CCM1"/>
</dbReference>
<feature type="region of interest" description="Disordered" evidence="2">
    <location>
        <begin position="716"/>
        <end position="751"/>
    </location>
</feature>
<dbReference type="EMBL" id="JAMWBK010000005">
    <property type="protein sequence ID" value="KAJ8905041.1"/>
    <property type="molecule type" value="Genomic_DNA"/>
</dbReference>
<dbReference type="Proteomes" id="UP001157974">
    <property type="component" value="Unassembled WGS sequence"/>
</dbReference>
<dbReference type="GO" id="GO:0005739">
    <property type="term" value="C:mitochondrion"/>
    <property type="evidence" value="ECO:0007669"/>
    <property type="project" value="TreeGrafter"/>
</dbReference>
<reference evidence="3 4" key="1">
    <citation type="journal article" date="2023" name="Nat. Commun.">
        <title>Origin of minicircular mitochondrial genomes in red algae.</title>
        <authorList>
            <person name="Lee Y."/>
            <person name="Cho C.H."/>
            <person name="Lee Y.M."/>
            <person name="Park S.I."/>
            <person name="Yang J.H."/>
            <person name="West J.A."/>
            <person name="Bhattacharya D."/>
            <person name="Yoon H.S."/>
        </authorList>
    </citation>
    <scope>NUCLEOTIDE SEQUENCE [LARGE SCALE GENOMIC DNA]</scope>
    <source>
        <strain evidence="3 4">CCMP1338</strain>
        <tissue evidence="3">Whole cell</tissue>
    </source>
</reference>
<dbReference type="GO" id="GO:0003729">
    <property type="term" value="F:mRNA binding"/>
    <property type="evidence" value="ECO:0007669"/>
    <property type="project" value="TreeGrafter"/>
</dbReference>
<dbReference type="GO" id="GO:0006396">
    <property type="term" value="P:RNA processing"/>
    <property type="evidence" value="ECO:0007669"/>
    <property type="project" value="TreeGrafter"/>
</dbReference>
<name>A0AAV8UU61_9RHOD</name>
<proteinExistence type="predicted"/>
<accession>A0AAV8UU61</accession>
<feature type="compositionally biased region" description="Basic and acidic residues" evidence="2">
    <location>
        <begin position="742"/>
        <end position="751"/>
    </location>
</feature>
<evidence type="ECO:0000313" key="4">
    <source>
        <dbReference type="Proteomes" id="UP001157974"/>
    </source>
</evidence>
<dbReference type="InterPro" id="IPR011990">
    <property type="entry name" value="TPR-like_helical_dom_sf"/>
</dbReference>
<evidence type="ECO:0000256" key="2">
    <source>
        <dbReference type="SAM" id="MobiDB-lite"/>
    </source>
</evidence>
<dbReference type="Pfam" id="PF13812">
    <property type="entry name" value="PPR_3"/>
    <property type="match status" value="1"/>
</dbReference>
<dbReference type="AlphaFoldDB" id="A0AAV8UU61"/>
<comment type="caution">
    <text evidence="3">The sequence shown here is derived from an EMBL/GenBank/DDBJ whole genome shotgun (WGS) entry which is preliminary data.</text>
</comment>
<evidence type="ECO:0000313" key="3">
    <source>
        <dbReference type="EMBL" id="KAJ8905041.1"/>
    </source>
</evidence>
<dbReference type="PANTHER" id="PTHR47934:SF6">
    <property type="entry name" value="MITOCHONDRIAL GROUP I INTRON SPLICING FACTOR CCM1-RELATED"/>
    <property type="match status" value="1"/>
</dbReference>
<protein>
    <recommendedName>
        <fullName evidence="5">Pentacotripeptide-repeat region of PRORP domain-containing protein</fullName>
    </recommendedName>
</protein>
<gene>
    <name evidence="3" type="ORF">NDN08_001553</name>
</gene>
<dbReference type="Pfam" id="PF01535">
    <property type="entry name" value="PPR"/>
    <property type="match status" value="2"/>
</dbReference>
<dbReference type="PANTHER" id="PTHR47934">
    <property type="entry name" value="PENTATRICOPEPTIDE REPEAT-CONTAINING PROTEIN PET309, MITOCHONDRIAL"/>
    <property type="match status" value="1"/>
</dbReference>
<feature type="repeat" description="PPR" evidence="1">
    <location>
        <begin position="227"/>
        <end position="261"/>
    </location>
</feature>
<dbReference type="InterPro" id="IPR002885">
    <property type="entry name" value="PPR_rpt"/>
</dbReference>
<dbReference type="Gene3D" id="1.25.40.10">
    <property type="entry name" value="Tetratricopeptide repeat domain"/>
    <property type="match status" value="2"/>
</dbReference>
<evidence type="ECO:0000256" key="1">
    <source>
        <dbReference type="PROSITE-ProRule" id="PRU00708"/>
    </source>
</evidence>
<dbReference type="PROSITE" id="PS51375">
    <property type="entry name" value="PPR"/>
    <property type="match status" value="1"/>
</dbReference>